<comment type="caution">
    <text evidence="1">The sequence shown here is derived from an EMBL/GenBank/DDBJ whole genome shotgun (WGS) entry which is preliminary data.</text>
</comment>
<reference evidence="2" key="1">
    <citation type="submission" date="2016-01" db="EMBL/GenBank/DDBJ databases">
        <authorList>
            <person name="Mitreva M."/>
            <person name="Pepin K.H."/>
            <person name="Mihindukulasuriya K.A."/>
            <person name="Fulton R."/>
            <person name="Fronick C."/>
            <person name="O'Laughlin M."/>
            <person name="Miner T."/>
            <person name="Herter B."/>
            <person name="Rosa B.A."/>
            <person name="Cordes M."/>
            <person name="Tomlinson C."/>
            <person name="Wollam A."/>
            <person name="Palsikar V.B."/>
            <person name="Mardis E.R."/>
            <person name="Wilson R.K."/>
        </authorList>
    </citation>
    <scope>NUCLEOTIDE SEQUENCE [LARGE SCALE GENOMIC DNA]</scope>
    <source>
        <strain evidence="2">MJR8151</strain>
    </source>
</reference>
<evidence type="ECO:0000313" key="2">
    <source>
        <dbReference type="Proteomes" id="UP000070383"/>
    </source>
</evidence>
<proteinExistence type="predicted"/>
<accession>A0A133KEL0</accession>
<dbReference type="EMBL" id="LRPM01000039">
    <property type="protein sequence ID" value="KWZ77950.1"/>
    <property type="molecule type" value="Genomic_DNA"/>
</dbReference>
<gene>
    <name evidence="1" type="ORF">HMPREF3200_00998</name>
</gene>
<keyword evidence="2" id="KW-1185">Reference proteome</keyword>
<dbReference type="STRING" id="33036.HMPREF3200_00998"/>
<organism evidence="1 2">
    <name type="scientific">Anaerococcus tetradius</name>
    <dbReference type="NCBI Taxonomy" id="33036"/>
    <lineage>
        <taxon>Bacteria</taxon>
        <taxon>Bacillati</taxon>
        <taxon>Bacillota</taxon>
        <taxon>Tissierellia</taxon>
        <taxon>Tissierellales</taxon>
        <taxon>Peptoniphilaceae</taxon>
        <taxon>Anaerococcus</taxon>
    </lineage>
</organism>
<protein>
    <submittedName>
        <fullName evidence="1">Uncharacterized protein</fullName>
    </submittedName>
</protein>
<sequence length="60" mass="7183">MKVIELESLGNYKRKTIIFSILQSRKYRLHPRSLQESHRSRLYKSSYLVLETLLTQNKST</sequence>
<dbReference type="Proteomes" id="UP000070383">
    <property type="component" value="Unassembled WGS sequence"/>
</dbReference>
<name>A0A133KEL0_9FIRM</name>
<dbReference type="AlphaFoldDB" id="A0A133KEL0"/>
<evidence type="ECO:0000313" key="1">
    <source>
        <dbReference type="EMBL" id="KWZ77950.1"/>
    </source>
</evidence>